<protein>
    <submittedName>
        <fullName evidence="3">HAD family hydrolase</fullName>
    </submittedName>
</protein>
<dbReference type="NCBIfam" id="TIGR01549">
    <property type="entry name" value="HAD-SF-IA-v1"/>
    <property type="match status" value="1"/>
</dbReference>
<proteinExistence type="predicted"/>
<dbReference type="OrthoDB" id="9797743at2"/>
<dbReference type="InterPro" id="IPR006439">
    <property type="entry name" value="HAD-SF_hydro_IA"/>
</dbReference>
<accession>A0A554A150</accession>
<dbReference type="PANTHER" id="PTHR43434:SF1">
    <property type="entry name" value="PHOSPHOGLYCOLATE PHOSPHATASE"/>
    <property type="match status" value="1"/>
</dbReference>
<dbReference type="CDD" id="cd01427">
    <property type="entry name" value="HAD_like"/>
    <property type="match status" value="1"/>
</dbReference>
<keyword evidence="2" id="KW-0460">Magnesium</keyword>
<dbReference type="Gene3D" id="1.10.150.520">
    <property type="match status" value="1"/>
</dbReference>
<reference evidence="3 4" key="1">
    <citation type="submission" date="2019-07" db="EMBL/GenBank/DDBJ databases">
        <authorList>
            <person name="Park Y.J."/>
            <person name="Jeong S.E."/>
            <person name="Jung H.S."/>
        </authorList>
    </citation>
    <scope>NUCLEOTIDE SEQUENCE [LARGE SCALE GENOMIC DNA]</scope>
    <source>
        <strain evidence="4">P16(2019)</strain>
    </source>
</reference>
<dbReference type="SUPFAM" id="SSF56784">
    <property type="entry name" value="HAD-like"/>
    <property type="match status" value="1"/>
</dbReference>
<dbReference type="InterPro" id="IPR023214">
    <property type="entry name" value="HAD_sf"/>
</dbReference>
<dbReference type="RefSeq" id="WP_143847912.1">
    <property type="nucleotide sequence ID" value="NZ_VLXZ01000003.1"/>
</dbReference>
<keyword evidence="1 3" id="KW-0378">Hydrolase</keyword>
<dbReference type="PANTHER" id="PTHR43434">
    <property type="entry name" value="PHOSPHOGLYCOLATE PHOSPHATASE"/>
    <property type="match status" value="1"/>
</dbReference>
<dbReference type="AlphaFoldDB" id="A0A554A150"/>
<comment type="caution">
    <text evidence="3">The sequence shown here is derived from an EMBL/GenBank/DDBJ whole genome shotgun (WGS) entry which is preliminary data.</text>
</comment>
<dbReference type="Proteomes" id="UP000318521">
    <property type="component" value="Unassembled WGS sequence"/>
</dbReference>
<dbReference type="GO" id="GO:0006281">
    <property type="term" value="P:DNA repair"/>
    <property type="evidence" value="ECO:0007669"/>
    <property type="project" value="TreeGrafter"/>
</dbReference>
<evidence type="ECO:0000313" key="3">
    <source>
        <dbReference type="EMBL" id="TSB47413.1"/>
    </source>
</evidence>
<dbReference type="SFLD" id="SFLDG01129">
    <property type="entry name" value="C1.5:_HAD__Beta-PGM__Phosphata"/>
    <property type="match status" value="1"/>
</dbReference>
<dbReference type="InterPro" id="IPR036412">
    <property type="entry name" value="HAD-like_sf"/>
</dbReference>
<dbReference type="Pfam" id="PF00702">
    <property type="entry name" value="Hydrolase"/>
    <property type="match status" value="1"/>
</dbReference>
<sequence length="240" mass="26502">MSINVKGIVFDKDGTLIRFESVWIEATYQVIEKVATANGYPNDESIISKLANSIGLYGNCVSEHGYLASGTTKDFASAFAKILHAPENKVLEEINQAYDEDIEHKLERIEAIGDLPSLFSKLKQSGYSIGIVTADNYNSTAATLTKLGIDKYIDFVGTADRYNKKPEKEAMEAFCSEMNLLPEQVIHVGDTDVDLAFSKHCLYGVGVLSGVGTYSTLSSYTDYVIKDVHELRSKVLYQVK</sequence>
<dbReference type="EMBL" id="VLXZ01000003">
    <property type="protein sequence ID" value="TSB47413.1"/>
    <property type="molecule type" value="Genomic_DNA"/>
</dbReference>
<evidence type="ECO:0000313" key="4">
    <source>
        <dbReference type="Proteomes" id="UP000318521"/>
    </source>
</evidence>
<dbReference type="Gene3D" id="3.40.50.1000">
    <property type="entry name" value="HAD superfamily/HAD-like"/>
    <property type="match status" value="1"/>
</dbReference>
<keyword evidence="4" id="KW-1185">Reference proteome</keyword>
<evidence type="ECO:0000256" key="1">
    <source>
        <dbReference type="ARBA" id="ARBA00022801"/>
    </source>
</evidence>
<organism evidence="3 4">
    <name type="scientific">Alkalicoccobacillus porphyridii</name>
    <dbReference type="NCBI Taxonomy" id="2597270"/>
    <lineage>
        <taxon>Bacteria</taxon>
        <taxon>Bacillati</taxon>
        <taxon>Bacillota</taxon>
        <taxon>Bacilli</taxon>
        <taxon>Bacillales</taxon>
        <taxon>Bacillaceae</taxon>
        <taxon>Alkalicoccobacillus</taxon>
    </lineage>
</organism>
<dbReference type="InterPro" id="IPR050155">
    <property type="entry name" value="HAD-like_hydrolase_sf"/>
</dbReference>
<evidence type="ECO:0000256" key="2">
    <source>
        <dbReference type="ARBA" id="ARBA00022842"/>
    </source>
</evidence>
<dbReference type="GO" id="GO:0008967">
    <property type="term" value="F:phosphoglycolate phosphatase activity"/>
    <property type="evidence" value="ECO:0007669"/>
    <property type="project" value="TreeGrafter"/>
</dbReference>
<name>A0A554A150_9BACI</name>
<dbReference type="SFLD" id="SFLDS00003">
    <property type="entry name" value="Haloacid_Dehalogenase"/>
    <property type="match status" value="1"/>
</dbReference>
<gene>
    <name evidence="3" type="ORF">FN960_06670</name>
</gene>